<evidence type="ECO:0000256" key="3">
    <source>
        <dbReference type="ARBA" id="ARBA00023004"/>
    </source>
</evidence>
<dbReference type="SMART" id="SM00327">
    <property type="entry name" value="VWA"/>
    <property type="match status" value="2"/>
</dbReference>
<keyword evidence="2" id="KW-0560">Oxidoreductase</keyword>
<dbReference type="InterPro" id="IPR002035">
    <property type="entry name" value="VWF_A"/>
</dbReference>
<dbReference type="InterPro" id="IPR036465">
    <property type="entry name" value="vWFA_dom_sf"/>
</dbReference>
<feature type="domain" description="VWFA" evidence="8">
    <location>
        <begin position="246"/>
        <end position="433"/>
    </location>
</feature>
<feature type="domain" description="VWFA" evidence="8">
    <location>
        <begin position="51"/>
        <end position="225"/>
    </location>
</feature>
<sequence length="2146" mass="242948">MSKVLITLLSYQFIVIIAAIKVINNGLAPPEIVHSPITTKPRCIVKAEPLDLIFMLDSSGSLKNKFQDEIDIIRRIVNHVTIGESATRVMLIQFSGVQHLEFDFKKFKDREDILGALDVLRHVSGITRLGDAFEYTISMLNEENGMRSSYVPKIIYLLSDGRTHDYPKDTEMADLLRQQINNIDIYAYGTGEYVAMSELIAITKDPAKIVTNQNLEALEPMFDRWKGTEVCEKLPVCVRGSDKPLDLILIIDSSESVSHLFDEQIKFAVERIVQNINVHPDAVRLALITYSGQAYIHFNFNDPQIGNNTAVIKHLNTLKSIKGTTSTHIALHQAYKLLTDTDNGNGAREGVKKMIIILTDGHSQRSPQDVALRLKNESVEIFAVTLTPAPYADEGELLSITQNTDHVFTPVNLKVPLTVICVTNEEDNTIQDVANREGFSTRLEGTNEHLALAPSHRAPHSRGVFVGIPMIYDFEAKFLPYIGFGCIGVDLGPDPQPRIRGATDVTCDQRSVTFTVRTQRPMTGLMYAQQYFDDAKCVRASSVLTTSRRELTCLSIKPLLISSFKLSSLQITDGSSREISITFSEGTCGLIKTPTTGLSISCFHQQPVPPQEVGRSSIKKLSDTDCSYRLHRFAPDQCVALDAKVGESLYHRWECDCPSNYHYLIHDCFVKSETKNMQIMDSNGCEVDPYFLETPDYSKLSEKPRRNDAYVFKEMSVFKFPGDGNVVFQCQISLCDMESEDACKTMILDTFSFKPPRCSHNATLRLERETRASIKPGFAITFNVETRTLNVLENESTRPPAPIKTSAGYDGEWSRIAGTEDVVDSKGRVLPRQMIRIQRTEPEENVVRTELRFVIYQSRKDLEEKALYEARRSNKIINPYSKNLNHLRRENIINEAVHCLMRKYEEMNSGQMLPPRVPNVNVNKFAKSLPKEDMLKFSKAPSRYHLDKEWIAETQKRLELVAKRVQMIEKSATQVGPEFAAFQMQLASLLADLEERKRAGGSPSAVPHNDQVIREKLELLQQFAATTARVRRKTRHNLVALQAYMNYEPQQQCHFTLALKGRYLVRRMTELETTKITRKSRKKRKRSDSTSSEEEWFSSDGSVQDSMIAEDQEEQFASGPWTYDLDKMLVKKQFEIKNICREMSASDFTLEFVQENGLEEPLLFKDSLSSLGMKMPKDGTLTVRCVLKAVGDRLVEVVDVMTQGSRQMMLSDFVDYYESPPAERKDLLNLLSLEFSLTPLAKRVRGPTLAQEIDWVELFWPSDRRNSPSTFPKVQNYCLMSVKKSFTDFHIDFGGTSVWYHVYKGRKTFWVIEPTEENILKYEKWVLEGSQHEAFFGDLVDKCTRIELYEGWIHAVYTPEDSLVFGGNFLHSFSIPMQIRINRSENVLLIKEKYRYPKYMEMVWYVIENIVKKATGLIYEIDKTIEAVESSTDDKAANNGIEEKSSVNSDVIMMLVNSVEENASNNVTAGVKKETNEDIPACVGSTSNEAKENVTDPAGLQVKSLCEIEENSLTFDNAYLATVSEKERKGYKALLDYVREVVKDYKDSKSQKMNDLLDVFEKVLNHELPERFVTEKKKKRNVEEQTSSRLTQWLAAFGKNKSPVAKRKAPPKEKTAETQQFSRPKPPKSKIKSSKKSDHHKPDGPLIVGGIPPAIMPADAPQAPNPYGYDPLASVTPLGHKQLPSAYRRTPDMAKAPPSQKFRLQPQIHKVVIAATEKMETMQEKILDKSLISITSLPGPSIDNKSADYEDKIAAVAHVETERSPHHSEIWRPHRDRDKDNQRENRHVAKEEYPELQYRSPLVRPGSSNKGTNIASELGYKSYRYLGKGFKRRYTDSPSAANCWPNRRSGPRHTSDCDSKKNEYSTSWRLEACHKSDSADRPSIFPRSLARSWPEEVPTVAQHTYALPGDPRLPSAEGLSRWSPAVKERPVKEHERGKNPSIVQPIRIIEARKKRNLNITTTVTHTPPLGNRKTLSPVSLGSSQYVSLLSQANKSAANESEKSSETIKKPEIRDLSVTLNEGKEDDAGIITAAEELAELTKVFDVDERDSEKKETELLMVTEEQRINQQSWNNLKKNGVAADETADGFFSPKNLESDSISPRPKPSRIPTETVLQNLSSLTAEFNAMESKVENLYYYGRCRLAGGL</sequence>
<keyword evidence="7" id="KW-0732">Signal</keyword>
<keyword evidence="1" id="KW-0479">Metal-binding</keyword>
<evidence type="ECO:0000259" key="9">
    <source>
        <dbReference type="PROSITE" id="PS51034"/>
    </source>
</evidence>
<dbReference type="SUPFAM" id="SSF53300">
    <property type="entry name" value="vWA-like"/>
    <property type="match status" value="2"/>
</dbReference>
<evidence type="ECO:0000259" key="10">
    <source>
        <dbReference type="PROSITE" id="PS51184"/>
    </source>
</evidence>
<feature type="region of interest" description="Disordered" evidence="6">
    <location>
        <begin position="1075"/>
        <end position="1102"/>
    </location>
</feature>
<reference evidence="12" key="1">
    <citation type="submission" date="2022-11" db="UniProtKB">
        <authorList>
            <consortium name="WormBaseParasite"/>
        </authorList>
    </citation>
    <scope>IDENTIFICATION</scope>
</reference>
<feature type="region of interest" description="Disordered" evidence="6">
    <location>
        <begin position="1760"/>
        <end position="1784"/>
    </location>
</feature>
<evidence type="ECO:0000313" key="12">
    <source>
        <dbReference type="WBParaSite" id="sdigi.contig1.g125.t1"/>
    </source>
</evidence>
<dbReference type="Pfam" id="PF00092">
    <property type="entry name" value="VWA"/>
    <property type="match status" value="2"/>
</dbReference>
<keyword evidence="4" id="KW-0805">Transcription regulation</keyword>
<dbReference type="Gene3D" id="2.60.120.650">
    <property type="entry name" value="Cupin"/>
    <property type="match status" value="1"/>
</dbReference>
<feature type="region of interest" description="Disordered" evidence="6">
    <location>
        <begin position="1837"/>
        <end position="1861"/>
    </location>
</feature>
<feature type="compositionally biased region" description="Basic residues" evidence="6">
    <location>
        <begin position="1625"/>
        <end position="1639"/>
    </location>
</feature>
<evidence type="ECO:0000256" key="5">
    <source>
        <dbReference type="ARBA" id="ARBA00023163"/>
    </source>
</evidence>
<dbReference type="PANTHER" id="PTHR23123">
    <property type="entry name" value="PHD/F-BOX CONTAINING PROTEIN"/>
    <property type="match status" value="1"/>
</dbReference>
<proteinExistence type="predicted"/>
<dbReference type="SUPFAM" id="SSF51197">
    <property type="entry name" value="Clavaminate synthase-like"/>
    <property type="match status" value="1"/>
</dbReference>
<dbReference type="GO" id="GO:0046872">
    <property type="term" value="F:metal ion binding"/>
    <property type="evidence" value="ECO:0007669"/>
    <property type="project" value="UniProtKB-KW"/>
</dbReference>
<feature type="signal peptide" evidence="7">
    <location>
        <begin position="1"/>
        <end position="19"/>
    </location>
</feature>
<keyword evidence="11" id="KW-1185">Reference proteome</keyword>
<evidence type="ECO:0000256" key="1">
    <source>
        <dbReference type="ARBA" id="ARBA00022723"/>
    </source>
</evidence>
<dbReference type="PROSITE" id="PS50234">
    <property type="entry name" value="VWFA"/>
    <property type="match status" value="2"/>
</dbReference>
<dbReference type="InterPro" id="IPR003347">
    <property type="entry name" value="JmjC_dom"/>
</dbReference>
<evidence type="ECO:0000313" key="11">
    <source>
        <dbReference type="Proteomes" id="UP000887581"/>
    </source>
</evidence>
<feature type="domain" description="JmjC" evidence="10">
    <location>
        <begin position="1254"/>
        <end position="1386"/>
    </location>
</feature>
<dbReference type="SMART" id="SM00241">
    <property type="entry name" value="ZP"/>
    <property type="match status" value="1"/>
</dbReference>
<evidence type="ECO:0000256" key="7">
    <source>
        <dbReference type="SAM" id="SignalP"/>
    </source>
</evidence>
<keyword evidence="3" id="KW-0408">Iron</keyword>
<feature type="domain" description="ZP" evidence="9">
    <location>
        <begin position="506"/>
        <end position="750"/>
    </location>
</feature>
<dbReference type="Pfam" id="PF25301">
    <property type="entry name" value="CUT_C"/>
    <property type="match status" value="1"/>
</dbReference>
<dbReference type="GO" id="GO:0016491">
    <property type="term" value="F:oxidoreductase activity"/>
    <property type="evidence" value="ECO:0007669"/>
    <property type="project" value="UniProtKB-KW"/>
</dbReference>
<dbReference type="Proteomes" id="UP000887581">
    <property type="component" value="Unplaced"/>
</dbReference>
<dbReference type="PROSITE" id="PS51034">
    <property type="entry name" value="ZP_2"/>
    <property type="match status" value="1"/>
</dbReference>
<dbReference type="WBParaSite" id="sdigi.contig1.g125.t1">
    <property type="protein sequence ID" value="sdigi.contig1.g125.t1"/>
    <property type="gene ID" value="sdigi.contig1.g125"/>
</dbReference>
<dbReference type="InterPro" id="IPR057475">
    <property type="entry name" value="CUT_C"/>
</dbReference>
<accession>A0A915PBR0</accession>
<evidence type="ECO:0000256" key="4">
    <source>
        <dbReference type="ARBA" id="ARBA00023015"/>
    </source>
</evidence>
<feature type="region of interest" description="Disordered" evidence="6">
    <location>
        <begin position="2084"/>
        <end position="2109"/>
    </location>
</feature>
<evidence type="ECO:0000259" key="8">
    <source>
        <dbReference type="PROSITE" id="PS50234"/>
    </source>
</evidence>
<evidence type="ECO:0000256" key="6">
    <source>
        <dbReference type="SAM" id="MobiDB-lite"/>
    </source>
</evidence>
<organism evidence="11 12">
    <name type="scientific">Setaria digitata</name>
    <dbReference type="NCBI Taxonomy" id="48799"/>
    <lineage>
        <taxon>Eukaryota</taxon>
        <taxon>Metazoa</taxon>
        <taxon>Ecdysozoa</taxon>
        <taxon>Nematoda</taxon>
        <taxon>Chromadorea</taxon>
        <taxon>Rhabditida</taxon>
        <taxon>Spirurina</taxon>
        <taxon>Spiruromorpha</taxon>
        <taxon>Filarioidea</taxon>
        <taxon>Setariidae</taxon>
        <taxon>Setaria</taxon>
    </lineage>
</organism>
<dbReference type="InterPro" id="IPR050690">
    <property type="entry name" value="JHDM1_Histone_Demethylase"/>
</dbReference>
<feature type="compositionally biased region" description="Basic residues" evidence="6">
    <location>
        <begin position="1076"/>
        <end position="1086"/>
    </location>
</feature>
<name>A0A915PBR0_9BILA</name>
<keyword evidence="5" id="KW-0804">Transcription</keyword>
<dbReference type="PROSITE" id="PS51184">
    <property type="entry name" value="JMJC"/>
    <property type="match status" value="1"/>
</dbReference>
<feature type="region of interest" description="Disordered" evidence="6">
    <location>
        <begin position="1600"/>
        <end position="1667"/>
    </location>
</feature>
<evidence type="ECO:0000256" key="2">
    <source>
        <dbReference type="ARBA" id="ARBA00023002"/>
    </source>
</evidence>
<protein>
    <submittedName>
        <fullName evidence="12">VWFA domain-containing protein</fullName>
    </submittedName>
</protein>
<dbReference type="SMART" id="SM00558">
    <property type="entry name" value="JmjC"/>
    <property type="match status" value="1"/>
</dbReference>
<dbReference type="InterPro" id="IPR001507">
    <property type="entry name" value="ZP_dom"/>
</dbReference>
<dbReference type="Gene3D" id="3.40.50.410">
    <property type="entry name" value="von Willebrand factor, type A domain"/>
    <property type="match status" value="2"/>
</dbReference>
<feature type="chain" id="PRO_5037218856" evidence="7">
    <location>
        <begin position="20"/>
        <end position="2146"/>
    </location>
</feature>